<dbReference type="SUPFAM" id="SSF51735">
    <property type="entry name" value="NAD(P)-binding Rossmann-fold domains"/>
    <property type="match status" value="1"/>
</dbReference>
<evidence type="ECO:0000256" key="2">
    <source>
        <dbReference type="ARBA" id="ARBA00023002"/>
    </source>
</evidence>
<dbReference type="KEGG" id="pda:103711261"/>
<protein>
    <submittedName>
        <fullName evidence="4">NADPH-dependent aldehyde reductase-like protein, chloroplastic</fullName>
    </submittedName>
</protein>
<dbReference type="OrthoDB" id="1669814at2759"/>
<organism evidence="3 4">
    <name type="scientific">Phoenix dactylifera</name>
    <name type="common">Date palm</name>
    <dbReference type="NCBI Taxonomy" id="42345"/>
    <lineage>
        <taxon>Eukaryota</taxon>
        <taxon>Viridiplantae</taxon>
        <taxon>Streptophyta</taxon>
        <taxon>Embryophyta</taxon>
        <taxon>Tracheophyta</taxon>
        <taxon>Spermatophyta</taxon>
        <taxon>Magnoliopsida</taxon>
        <taxon>Liliopsida</taxon>
        <taxon>Arecaceae</taxon>
        <taxon>Coryphoideae</taxon>
        <taxon>Phoeniceae</taxon>
        <taxon>Phoenix</taxon>
    </lineage>
</organism>
<name>A0A8B7CB48_PHODC</name>
<keyword evidence="3" id="KW-1185">Reference proteome</keyword>
<keyword evidence="2" id="KW-0560">Oxidoreductase</keyword>
<comment type="similarity">
    <text evidence="1">Belongs to the short-chain dehydrogenases/reductases (SDR) family.</text>
</comment>
<dbReference type="AlphaFoldDB" id="A0A8B7CB48"/>
<reference evidence="3" key="1">
    <citation type="journal article" date="2019" name="Nat. Commun.">
        <title>Genome-wide association mapping of date palm fruit traits.</title>
        <authorList>
            <person name="Hazzouri K.M."/>
            <person name="Gros-Balthazard M."/>
            <person name="Flowers J.M."/>
            <person name="Copetti D."/>
            <person name="Lemansour A."/>
            <person name="Lebrun M."/>
            <person name="Masmoudi K."/>
            <person name="Ferrand S."/>
            <person name="Dhar M.I."/>
            <person name="Fresquez Z.A."/>
            <person name="Rosas U."/>
            <person name="Zhang J."/>
            <person name="Talag J."/>
            <person name="Lee S."/>
            <person name="Kudrna D."/>
            <person name="Powell R.F."/>
            <person name="Leitch I.J."/>
            <person name="Krueger R.R."/>
            <person name="Wing R.A."/>
            <person name="Amiri K.M.A."/>
            <person name="Purugganan M.D."/>
        </authorList>
    </citation>
    <scope>NUCLEOTIDE SEQUENCE [LARGE SCALE GENOMIC DNA]</scope>
    <source>
        <strain evidence="3">cv. Khalas</strain>
    </source>
</reference>
<reference evidence="4" key="2">
    <citation type="submission" date="2025-08" db="UniProtKB">
        <authorList>
            <consortium name="RefSeq"/>
        </authorList>
    </citation>
    <scope>IDENTIFICATION</scope>
    <source>
        <tissue evidence="4">Young leaves</tissue>
    </source>
</reference>
<dbReference type="GeneID" id="103711261"/>
<evidence type="ECO:0000313" key="3">
    <source>
        <dbReference type="Proteomes" id="UP000228380"/>
    </source>
</evidence>
<dbReference type="GO" id="GO:0016614">
    <property type="term" value="F:oxidoreductase activity, acting on CH-OH group of donors"/>
    <property type="evidence" value="ECO:0007669"/>
    <property type="project" value="UniProtKB-ARBA"/>
</dbReference>
<dbReference type="PRINTS" id="PR00081">
    <property type="entry name" value="GDHRDH"/>
</dbReference>
<evidence type="ECO:0000256" key="1">
    <source>
        <dbReference type="ARBA" id="ARBA00006484"/>
    </source>
</evidence>
<evidence type="ECO:0000313" key="4">
    <source>
        <dbReference type="RefSeq" id="XP_008795565.2"/>
    </source>
</evidence>
<dbReference type="RefSeq" id="XP_008795565.2">
    <property type="nucleotide sequence ID" value="XM_008797343.2"/>
</dbReference>
<dbReference type="InterPro" id="IPR002347">
    <property type="entry name" value="SDR_fam"/>
</dbReference>
<dbReference type="PANTHER" id="PTHR48107">
    <property type="entry name" value="NADPH-DEPENDENT ALDEHYDE REDUCTASE-LIKE PROTEIN, CHLOROPLASTIC-RELATED"/>
    <property type="match status" value="1"/>
</dbReference>
<sequence length="305" mass="31750">MKSKPLTTKLPSWWNPCLYMDHGAKSPRREEHVEYEGRKKMAAPSGQTPLPLKGRVAIVTGGAGGIGSAVSKHLASLGAHVVIGYIGDPTPAENLASAINATTGANSCPPQAIAVAADVSNAAQVKSLFDAAMHAFGPNLHILVTAAAVVDADYPSIAETSEEKFDWLFGTNCKGTFLCCREAANRLVRGGGGRIITFSSSGVGSLRPGYGAYLGAKGAVEVMTKILARELRGTGITANAVAPGLIETPMFYAGKSEEDVRKYMGEVPMGRLGLPEDVAPVVGFLASDAGEWVNAQVVRVNGGNV</sequence>
<dbReference type="Pfam" id="PF13561">
    <property type="entry name" value="adh_short_C2"/>
    <property type="match status" value="1"/>
</dbReference>
<dbReference type="FunFam" id="3.40.50.720:FF:000084">
    <property type="entry name" value="Short-chain dehydrogenase reductase"/>
    <property type="match status" value="1"/>
</dbReference>
<dbReference type="InterPro" id="IPR036291">
    <property type="entry name" value="NAD(P)-bd_dom_sf"/>
</dbReference>
<accession>A0A8B7CB48</accession>
<dbReference type="Gene3D" id="3.40.50.720">
    <property type="entry name" value="NAD(P)-binding Rossmann-like Domain"/>
    <property type="match status" value="1"/>
</dbReference>
<dbReference type="PANTHER" id="PTHR48107:SF8">
    <property type="entry name" value="OS06G0185100 PROTEIN"/>
    <property type="match status" value="1"/>
</dbReference>
<gene>
    <name evidence="4" type="primary">LOC103711261</name>
</gene>
<proteinExistence type="inferred from homology"/>
<dbReference type="Proteomes" id="UP000228380">
    <property type="component" value="Chromosome 8"/>
</dbReference>